<evidence type="ECO:0000313" key="2">
    <source>
        <dbReference type="EMBL" id="KRF85478.1"/>
    </source>
</evidence>
<dbReference type="Proteomes" id="UP000008792">
    <property type="component" value="Unassembled WGS sequence"/>
</dbReference>
<evidence type="ECO:0000313" key="3">
    <source>
        <dbReference type="Proteomes" id="UP000008792"/>
    </source>
</evidence>
<proteinExistence type="predicted"/>
<organism evidence="2 3">
    <name type="scientific">Drosophila virilis</name>
    <name type="common">Fruit fly</name>
    <dbReference type="NCBI Taxonomy" id="7244"/>
    <lineage>
        <taxon>Eukaryota</taxon>
        <taxon>Metazoa</taxon>
        <taxon>Ecdysozoa</taxon>
        <taxon>Arthropoda</taxon>
        <taxon>Hexapoda</taxon>
        <taxon>Insecta</taxon>
        <taxon>Pterygota</taxon>
        <taxon>Neoptera</taxon>
        <taxon>Endopterygota</taxon>
        <taxon>Diptera</taxon>
        <taxon>Brachycera</taxon>
        <taxon>Muscomorpha</taxon>
        <taxon>Ephydroidea</taxon>
        <taxon>Drosophilidae</taxon>
        <taxon>Drosophila</taxon>
    </lineage>
</organism>
<dbReference type="EMBL" id="CH942324">
    <property type="protein sequence ID" value="KRF85478.1"/>
    <property type="molecule type" value="Genomic_DNA"/>
</dbReference>
<dbReference type="AlphaFoldDB" id="A0A0Q9WMP6"/>
<keyword evidence="3" id="KW-1185">Reference proteome</keyword>
<sequence length="128" mass="12775">MAQPQPVPPGRYAAAATAACQAAAHLGAALAVASELTPFGVDCRCCKSCSVIDGGRDGPGCPRTGTSCISSFSGGPGSISCCVVGHLSTRRSTMSPGISSGNCSEFVLFCRRSGSESGCSCCCIVGWT</sequence>
<reference evidence="2" key="2">
    <citation type="journal article" date="2008" name="Bioinformatics">
        <title>Assembly reconciliation.</title>
        <authorList>
            <person name="Zimin A.V."/>
            <person name="Smith D.R."/>
            <person name="Sutton G."/>
            <person name="Yorke J.A."/>
        </authorList>
    </citation>
    <scope>NUCLEOTIDE SEQUENCE</scope>
    <source>
        <strain evidence="2">TSC#15010-1051.87</strain>
    </source>
</reference>
<reference evidence="2 3" key="1">
    <citation type="journal article" date="2007" name="Nature">
        <title>Evolution of genes and genomes on the Drosophila phylogeny.</title>
        <authorList>
            <consortium name="Drosophila 12 Genomes Consortium"/>
            <person name="Clark A.G."/>
            <person name="Eisen M.B."/>
            <person name="Smith D.R."/>
            <person name="Bergman C.M."/>
            <person name="Oliver B."/>
            <person name="Markow T.A."/>
            <person name="Kaufman T.C."/>
            <person name="Kellis M."/>
            <person name="Gelbart W."/>
            <person name="Iyer V.N."/>
            <person name="Pollard D.A."/>
            <person name="Sackton T.B."/>
            <person name="Larracuente A.M."/>
            <person name="Singh N.D."/>
            <person name="Abad J.P."/>
            <person name="Abt D.N."/>
            <person name="Adryan B."/>
            <person name="Aguade M."/>
            <person name="Akashi H."/>
            <person name="Anderson W.W."/>
            <person name="Aquadro C.F."/>
            <person name="Ardell D.H."/>
            <person name="Arguello R."/>
            <person name="Artieri C.G."/>
            <person name="Barbash D.A."/>
            <person name="Barker D."/>
            <person name="Barsanti P."/>
            <person name="Batterham P."/>
            <person name="Batzoglou S."/>
            <person name="Begun D."/>
            <person name="Bhutkar A."/>
            <person name="Blanco E."/>
            <person name="Bosak S.A."/>
            <person name="Bradley R.K."/>
            <person name="Brand A.D."/>
            <person name="Brent M.R."/>
            <person name="Brooks A.N."/>
            <person name="Brown R.H."/>
            <person name="Butlin R.K."/>
            <person name="Caggese C."/>
            <person name="Calvi B.R."/>
            <person name="Bernardo de Carvalho A."/>
            <person name="Caspi A."/>
            <person name="Castrezana S."/>
            <person name="Celniker S.E."/>
            <person name="Chang J.L."/>
            <person name="Chapple C."/>
            <person name="Chatterji S."/>
            <person name="Chinwalla A."/>
            <person name="Civetta A."/>
            <person name="Clifton S.W."/>
            <person name="Comeron J.M."/>
            <person name="Costello J.C."/>
            <person name="Coyne J.A."/>
            <person name="Daub J."/>
            <person name="David R.G."/>
            <person name="Delcher A.L."/>
            <person name="Delehaunty K."/>
            <person name="Do C.B."/>
            <person name="Ebling H."/>
            <person name="Edwards K."/>
            <person name="Eickbush T."/>
            <person name="Evans J.D."/>
            <person name="Filipski A."/>
            <person name="Findeiss S."/>
            <person name="Freyhult E."/>
            <person name="Fulton L."/>
            <person name="Fulton R."/>
            <person name="Garcia A.C."/>
            <person name="Gardiner A."/>
            <person name="Garfield D.A."/>
            <person name="Garvin B.E."/>
            <person name="Gibson G."/>
            <person name="Gilbert D."/>
            <person name="Gnerre S."/>
            <person name="Godfrey J."/>
            <person name="Good R."/>
            <person name="Gotea V."/>
            <person name="Gravely B."/>
            <person name="Greenberg A.J."/>
            <person name="Griffiths-Jones S."/>
            <person name="Gross S."/>
            <person name="Guigo R."/>
            <person name="Gustafson E.A."/>
            <person name="Haerty W."/>
            <person name="Hahn M.W."/>
            <person name="Halligan D.L."/>
            <person name="Halpern A.L."/>
            <person name="Halter G.M."/>
            <person name="Han M.V."/>
            <person name="Heger A."/>
            <person name="Hillier L."/>
            <person name="Hinrichs A.S."/>
            <person name="Holmes I."/>
            <person name="Hoskins R.A."/>
            <person name="Hubisz M.J."/>
            <person name="Hultmark D."/>
            <person name="Huntley M.A."/>
            <person name="Jaffe D.B."/>
            <person name="Jagadeeshan S."/>
            <person name="Jeck W.R."/>
            <person name="Johnson J."/>
            <person name="Jones C.D."/>
            <person name="Jordan W.C."/>
            <person name="Karpen G.H."/>
            <person name="Kataoka E."/>
            <person name="Keightley P.D."/>
            <person name="Kheradpour P."/>
            <person name="Kirkness E.F."/>
            <person name="Koerich L.B."/>
            <person name="Kristiansen K."/>
            <person name="Kudrna D."/>
            <person name="Kulathinal R.J."/>
            <person name="Kumar S."/>
            <person name="Kwok R."/>
            <person name="Lander E."/>
            <person name="Langley C.H."/>
            <person name="Lapoint R."/>
            <person name="Lazzaro B.P."/>
            <person name="Lee S.J."/>
            <person name="Levesque L."/>
            <person name="Li R."/>
            <person name="Lin C.F."/>
            <person name="Lin M.F."/>
            <person name="Lindblad-Toh K."/>
            <person name="Llopart A."/>
            <person name="Long M."/>
            <person name="Low L."/>
            <person name="Lozovsky E."/>
            <person name="Lu J."/>
            <person name="Luo M."/>
            <person name="Machado C.A."/>
            <person name="Makalowski W."/>
            <person name="Marzo M."/>
            <person name="Matsuda M."/>
            <person name="Matzkin L."/>
            <person name="McAllister B."/>
            <person name="McBride C.S."/>
            <person name="McKernan B."/>
            <person name="McKernan K."/>
            <person name="Mendez-Lago M."/>
            <person name="Minx P."/>
            <person name="Mollenhauer M.U."/>
            <person name="Montooth K."/>
            <person name="Mount S.M."/>
            <person name="Mu X."/>
            <person name="Myers E."/>
            <person name="Negre B."/>
            <person name="Newfeld S."/>
            <person name="Nielsen R."/>
            <person name="Noor M.A."/>
            <person name="O'Grady P."/>
            <person name="Pachter L."/>
            <person name="Papaceit M."/>
            <person name="Parisi M.J."/>
            <person name="Parisi M."/>
            <person name="Parts L."/>
            <person name="Pedersen J.S."/>
            <person name="Pesole G."/>
            <person name="Phillippy A.M."/>
            <person name="Ponting C.P."/>
            <person name="Pop M."/>
            <person name="Porcelli D."/>
            <person name="Powell J.R."/>
            <person name="Prohaska S."/>
            <person name="Pruitt K."/>
            <person name="Puig M."/>
            <person name="Quesneville H."/>
            <person name="Ram K.R."/>
            <person name="Rand D."/>
            <person name="Rasmussen M.D."/>
            <person name="Reed L.K."/>
            <person name="Reenan R."/>
            <person name="Reily A."/>
            <person name="Remington K.A."/>
            <person name="Rieger T.T."/>
            <person name="Ritchie M.G."/>
            <person name="Robin C."/>
            <person name="Rogers Y.H."/>
            <person name="Rohde C."/>
            <person name="Rozas J."/>
            <person name="Rubenfield M.J."/>
            <person name="Ruiz A."/>
            <person name="Russo S."/>
            <person name="Salzberg S.L."/>
            <person name="Sanchez-Gracia A."/>
            <person name="Saranga D.J."/>
            <person name="Sato H."/>
            <person name="Schaeffer S.W."/>
            <person name="Schatz M.C."/>
            <person name="Schlenke T."/>
            <person name="Schwartz R."/>
            <person name="Segarra C."/>
            <person name="Singh R.S."/>
            <person name="Sirot L."/>
            <person name="Sirota M."/>
            <person name="Sisneros N.B."/>
            <person name="Smith C.D."/>
            <person name="Smith T.F."/>
            <person name="Spieth J."/>
            <person name="Stage D.E."/>
            <person name="Stark A."/>
            <person name="Stephan W."/>
            <person name="Strausberg R.L."/>
            <person name="Strempel S."/>
            <person name="Sturgill D."/>
            <person name="Sutton G."/>
            <person name="Sutton G.G."/>
            <person name="Tao W."/>
            <person name="Teichmann S."/>
            <person name="Tobari Y.N."/>
            <person name="Tomimura Y."/>
            <person name="Tsolas J.M."/>
            <person name="Valente V.L."/>
            <person name="Venter E."/>
            <person name="Venter J.C."/>
            <person name="Vicario S."/>
            <person name="Vieira F.G."/>
            <person name="Vilella A.J."/>
            <person name="Villasante A."/>
            <person name="Walenz B."/>
            <person name="Wang J."/>
            <person name="Wasserman M."/>
            <person name="Watts T."/>
            <person name="Wilson D."/>
            <person name="Wilson R.K."/>
            <person name="Wing R.A."/>
            <person name="Wolfner M.F."/>
            <person name="Wong A."/>
            <person name="Wong G.K."/>
            <person name="Wu C.I."/>
            <person name="Wu G."/>
            <person name="Yamamoto D."/>
            <person name="Yang H.P."/>
            <person name="Yang S.P."/>
            <person name="Yorke J.A."/>
            <person name="Yoshida K."/>
            <person name="Zdobnov E."/>
            <person name="Zhang P."/>
            <person name="Zhang Y."/>
            <person name="Zimin A.V."/>
            <person name="Baldwin J."/>
            <person name="Abdouelleil A."/>
            <person name="Abdulkadir J."/>
            <person name="Abebe A."/>
            <person name="Abera B."/>
            <person name="Abreu J."/>
            <person name="Acer S.C."/>
            <person name="Aftuck L."/>
            <person name="Alexander A."/>
            <person name="An P."/>
            <person name="Anderson E."/>
            <person name="Anderson S."/>
            <person name="Arachi H."/>
            <person name="Azer M."/>
            <person name="Bachantsang P."/>
            <person name="Barry A."/>
            <person name="Bayul T."/>
            <person name="Berlin A."/>
            <person name="Bessette D."/>
            <person name="Bloom T."/>
            <person name="Blye J."/>
            <person name="Boguslavskiy L."/>
            <person name="Bonnet C."/>
            <person name="Boukhgalter B."/>
            <person name="Bourzgui I."/>
            <person name="Brown A."/>
            <person name="Cahill P."/>
            <person name="Channer S."/>
            <person name="Cheshatsang Y."/>
            <person name="Chuda L."/>
            <person name="Citroen M."/>
            <person name="Collymore A."/>
            <person name="Cooke P."/>
            <person name="Costello M."/>
            <person name="D'Aco K."/>
            <person name="Daza R."/>
            <person name="De Haan G."/>
            <person name="DeGray S."/>
            <person name="DeMaso C."/>
            <person name="Dhargay N."/>
            <person name="Dooley K."/>
            <person name="Dooley E."/>
            <person name="Doricent M."/>
            <person name="Dorje P."/>
            <person name="Dorjee K."/>
            <person name="Dupes A."/>
            <person name="Elong R."/>
            <person name="Falk J."/>
            <person name="Farina A."/>
            <person name="Faro S."/>
            <person name="Ferguson D."/>
            <person name="Fisher S."/>
            <person name="Foley C.D."/>
            <person name="Franke A."/>
            <person name="Friedrich D."/>
            <person name="Gadbois L."/>
            <person name="Gearin G."/>
            <person name="Gearin C.R."/>
            <person name="Giannoukos G."/>
            <person name="Goode T."/>
            <person name="Graham J."/>
            <person name="Grandbois E."/>
            <person name="Grewal S."/>
            <person name="Gyaltsen K."/>
            <person name="Hafez N."/>
            <person name="Hagos B."/>
            <person name="Hall J."/>
            <person name="Henson C."/>
            <person name="Hollinger A."/>
            <person name="Honan T."/>
            <person name="Huard M.D."/>
            <person name="Hughes L."/>
            <person name="Hurhula B."/>
            <person name="Husby M.E."/>
            <person name="Kamat A."/>
            <person name="Kanga B."/>
            <person name="Kashin S."/>
            <person name="Khazanovich D."/>
            <person name="Kisner P."/>
            <person name="Lance K."/>
            <person name="Lara M."/>
            <person name="Lee W."/>
            <person name="Lennon N."/>
            <person name="Letendre F."/>
            <person name="LeVine R."/>
            <person name="Lipovsky A."/>
            <person name="Liu X."/>
            <person name="Liu J."/>
            <person name="Liu S."/>
            <person name="Lokyitsang T."/>
            <person name="Lokyitsang Y."/>
            <person name="Lubonja R."/>
            <person name="Lui A."/>
            <person name="MacDonald P."/>
            <person name="Magnisalis V."/>
            <person name="Maru K."/>
            <person name="Matthews C."/>
            <person name="McCusker W."/>
            <person name="McDonough S."/>
            <person name="Mehta T."/>
            <person name="Meldrim J."/>
            <person name="Meneus L."/>
            <person name="Mihai O."/>
            <person name="Mihalev A."/>
            <person name="Mihova T."/>
            <person name="Mittelman R."/>
            <person name="Mlenga V."/>
            <person name="Montmayeur A."/>
            <person name="Mulrain L."/>
            <person name="Navidi A."/>
            <person name="Naylor J."/>
            <person name="Negash T."/>
            <person name="Nguyen T."/>
            <person name="Nguyen N."/>
            <person name="Nicol R."/>
            <person name="Norbu C."/>
            <person name="Norbu N."/>
            <person name="Novod N."/>
            <person name="O'Neill B."/>
            <person name="Osman S."/>
            <person name="Markiewicz E."/>
            <person name="Oyono O.L."/>
            <person name="Patti C."/>
            <person name="Phunkhang P."/>
            <person name="Pierre F."/>
            <person name="Priest M."/>
            <person name="Raghuraman S."/>
            <person name="Rege F."/>
            <person name="Reyes R."/>
            <person name="Rise C."/>
            <person name="Rogov P."/>
            <person name="Ross K."/>
            <person name="Ryan E."/>
            <person name="Settipalli S."/>
            <person name="Shea T."/>
            <person name="Sherpa N."/>
            <person name="Shi L."/>
            <person name="Shih D."/>
            <person name="Sparrow T."/>
            <person name="Spaulding J."/>
            <person name="Stalker J."/>
            <person name="Stange-Thomann N."/>
            <person name="Stavropoulos S."/>
            <person name="Stone C."/>
            <person name="Strader C."/>
            <person name="Tesfaye S."/>
            <person name="Thomson T."/>
            <person name="Thoulutsang Y."/>
            <person name="Thoulutsang D."/>
            <person name="Topham K."/>
            <person name="Topping I."/>
            <person name="Tsamla T."/>
            <person name="Vassiliev H."/>
            <person name="Vo A."/>
            <person name="Wangchuk T."/>
            <person name="Wangdi T."/>
            <person name="Weiand M."/>
            <person name="Wilkinson J."/>
            <person name="Wilson A."/>
            <person name="Yadav S."/>
            <person name="Young G."/>
            <person name="Yu Q."/>
            <person name="Zembek L."/>
            <person name="Zhong D."/>
            <person name="Zimmer A."/>
            <person name="Zwirko Z."/>
            <person name="Jaffe D.B."/>
            <person name="Alvarez P."/>
            <person name="Brockman W."/>
            <person name="Butler J."/>
            <person name="Chin C."/>
            <person name="Gnerre S."/>
            <person name="Grabherr M."/>
            <person name="Kleber M."/>
            <person name="Mauceli E."/>
            <person name="MacCallum I."/>
        </authorList>
    </citation>
    <scope>NUCLEOTIDE SEQUENCE [LARGE SCALE GENOMIC DNA]</scope>
    <source>
        <strain evidence="2">TSC#15010-1051.87</strain>
        <strain evidence="3">Tucson 15010-1051.87</strain>
    </source>
</reference>
<dbReference type="InParanoid" id="A0A0Q9WMP6"/>
<protein>
    <submittedName>
        <fullName evidence="1">Uncharacterized protein, isoform A</fullName>
    </submittedName>
    <submittedName>
        <fullName evidence="2">Uncharacterized protein, isoform B</fullName>
    </submittedName>
</protein>
<reference evidence="2" key="3">
    <citation type="submission" date="2015-11" db="EMBL/GenBank/DDBJ databases">
        <authorList>
            <consortium name="FlyBase"/>
        </authorList>
    </citation>
    <scope>NUCLEOTIDE SEQUENCE</scope>
    <source>
        <strain evidence="2">TSC#15010-1051.87</strain>
    </source>
</reference>
<gene>
    <name evidence="2" type="primary">Dvir\GJ26202</name>
    <name evidence="2" type="ORF">Dvir_GJ26202</name>
</gene>
<name>A0A0Q9WMP6_DROVI</name>
<evidence type="ECO:0000313" key="1">
    <source>
        <dbReference type="EMBL" id="KRF85477.1"/>
    </source>
</evidence>
<accession>A0A0Q9WMP6</accession>
<dbReference type="EMBL" id="CH942324">
    <property type="protein sequence ID" value="KRF85477.1"/>
    <property type="molecule type" value="Genomic_DNA"/>
</dbReference>